<dbReference type="InterPro" id="IPR036291">
    <property type="entry name" value="NAD(P)-bd_dom_sf"/>
</dbReference>
<comment type="similarity">
    <text evidence="4 10">Belongs to the NAD(P)-dependent epimerase/dehydratase family.</text>
</comment>
<evidence type="ECO:0000256" key="7">
    <source>
        <dbReference type="ARBA" id="ARBA00023027"/>
    </source>
</evidence>
<dbReference type="EC" id="5.1.3.2" evidence="5 10"/>
<dbReference type="UniPathway" id="UPA00214"/>
<dbReference type="GO" id="GO:0003978">
    <property type="term" value="F:UDP-glucose 4-epimerase activity"/>
    <property type="evidence" value="ECO:0007669"/>
    <property type="project" value="UniProtKB-UniRule"/>
</dbReference>
<dbReference type="InterPro" id="IPR005886">
    <property type="entry name" value="UDP_G4E"/>
</dbReference>
<keyword evidence="10" id="KW-0119">Carbohydrate metabolism</keyword>
<protein>
    <recommendedName>
        <fullName evidence="6 10">UDP-glucose 4-epimerase</fullName>
        <ecNumber evidence="5 10">5.1.3.2</ecNumber>
    </recommendedName>
</protein>
<evidence type="ECO:0000313" key="12">
    <source>
        <dbReference type="EMBL" id="NMU89657.1"/>
    </source>
</evidence>
<dbReference type="Proteomes" id="UP000542405">
    <property type="component" value="Unassembled WGS sequence"/>
</dbReference>
<comment type="caution">
    <text evidence="12">The sequence shown here is derived from an EMBL/GenBank/DDBJ whole genome shotgun (WGS) entry which is preliminary data.</text>
</comment>
<dbReference type="AlphaFoldDB" id="A0A848NEX9"/>
<dbReference type="GO" id="GO:0006012">
    <property type="term" value="P:galactose metabolic process"/>
    <property type="evidence" value="ECO:0007669"/>
    <property type="project" value="UniProtKB-UniPathway"/>
</dbReference>
<dbReference type="CDD" id="cd05247">
    <property type="entry name" value="UDP_G4E_1_SDR_e"/>
    <property type="match status" value="1"/>
</dbReference>
<dbReference type="SUPFAM" id="SSF51735">
    <property type="entry name" value="NAD(P)-binding Rossmann-fold domains"/>
    <property type="match status" value="1"/>
</dbReference>
<dbReference type="Gene3D" id="3.40.50.720">
    <property type="entry name" value="NAD(P)-binding Rossmann-like Domain"/>
    <property type="match status" value="1"/>
</dbReference>
<evidence type="ECO:0000256" key="8">
    <source>
        <dbReference type="ARBA" id="ARBA00023144"/>
    </source>
</evidence>
<dbReference type="PANTHER" id="PTHR43725">
    <property type="entry name" value="UDP-GLUCOSE 4-EPIMERASE"/>
    <property type="match status" value="1"/>
</dbReference>
<evidence type="ECO:0000256" key="1">
    <source>
        <dbReference type="ARBA" id="ARBA00000083"/>
    </source>
</evidence>
<proteinExistence type="inferred from homology"/>
<gene>
    <name evidence="12" type="primary">galE</name>
    <name evidence="12" type="ORF">HGQ98_07245</name>
</gene>
<evidence type="ECO:0000256" key="2">
    <source>
        <dbReference type="ARBA" id="ARBA00001911"/>
    </source>
</evidence>
<organism evidence="12 13">
    <name type="scientific">Achromobacter ruhlandii</name>
    <dbReference type="NCBI Taxonomy" id="72557"/>
    <lineage>
        <taxon>Bacteria</taxon>
        <taxon>Pseudomonadati</taxon>
        <taxon>Pseudomonadota</taxon>
        <taxon>Betaproteobacteria</taxon>
        <taxon>Burkholderiales</taxon>
        <taxon>Alcaligenaceae</taxon>
        <taxon>Achromobacter</taxon>
    </lineage>
</organism>
<evidence type="ECO:0000259" key="11">
    <source>
        <dbReference type="Pfam" id="PF01370"/>
    </source>
</evidence>
<comment type="catalytic activity">
    <reaction evidence="1 10">
        <text>UDP-alpha-D-glucose = UDP-alpha-D-galactose</text>
        <dbReference type="Rhea" id="RHEA:22168"/>
        <dbReference type="ChEBI" id="CHEBI:58885"/>
        <dbReference type="ChEBI" id="CHEBI:66914"/>
        <dbReference type="EC" id="5.1.3.2"/>
    </reaction>
</comment>
<accession>A0A848NEX9</accession>
<dbReference type="NCBIfam" id="TIGR01179">
    <property type="entry name" value="galE"/>
    <property type="match status" value="1"/>
</dbReference>
<comment type="subunit">
    <text evidence="10">Homodimer.</text>
</comment>
<dbReference type="Gene3D" id="3.90.25.10">
    <property type="entry name" value="UDP-galactose 4-epimerase, domain 1"/>
    <property type="match status" value="1"/>
</dbReference>
<dbReference type="Pfam" id="PF01370">
    <property type="entry name" value="Epimerase"/>
    <property type="match status" value="1"/>
</dbReference>
<evidence type="ECO:0000256" key="10">
    <source>
        <dbReference type="RuleBase" id="RU366046"/>
    </source>
</evidence>
<dbReference type="InterPro" id="IPR001509">
    <property type="entry name" value="Epimerase_deHydtase"/>
</dbReference>
<dbReference type="EMBL" id="JABBZE010000046">
    <property type="protein sequence ID" value="NMU89657.1"/>
    <property type="molecule type" value="Genomic_DNA"/>
</dbReference>
<evidence type="ECO:0000313" key="13">
    <source>
        <dbReference type="Proteomes" id="UP000542405"/>
    </source>
</evidence>
<keyword evidence="7 10" id="KW-0520">NAD</keyword>
<sequence length="346" mass="37577">MQKTIFVTGGAGYIGVHTLACLVEAGYHVVVLDNFSNSSPLALARVEKLTGAKVELLEGDVRNTGMLRHFFVERAKVGKPVSCVLHLAALKAVAESVRLPLEYYDVNVTGTLSLLAAMRAVRIERFVFSSSATVYQPVSDLPYTERHPLGPSNPYGHSKAMVEQVLRDYCAANDGCAAVALRYFNPIGAHHSGEIGDYPLGVPNNLFPYITRTAIGSLPILPVFGADYPTVDGTGVRDYIHVSDLARGHVKAIDWLCNGESRGFHVFNLGTGRGTSVLELIKAFEAANGIAVPYEIRGRRAGDTAAAWADVSAARQVLQWRAVHTIEDMCRDGWRWQSSNPTGYTS</sequence>
<evidence type="ECO:0000256" key="5">
    <source>
        <dbReference type="ARBA" id="ARBA00013189"/>
    </source>
</evidence>
<dbReference type="GO" id="GO:0005829">
    <property type="term" value="C:cytosol"/>
    <property type="evidence" value="ECO:0007669"/>
    <property type="project" value="TreeGrafter"/>
</dbReference>
<comment type="cofactor">
    <cofactor evidence="2 10">
        <name>NAD(+)</name>
        <dbReference type="ChEBI" id="CHEBI:57540"/>
    </cofactor>
</comment>
<keyword evidence="9 10" id="KW-0413">Isomerase</keyword>
<evidence type="ECO:0000256" key="4">
    <source>
        <dbReference type="ARBA" id="ARBA00007637"/>
    </source>
</evidence>
<reference evidence="12 13" key="1">
    <citation type="submission" date="2020-04" db="EMBL/GenBank/DDBJ databases">
        <title>Achromobacter ruhlandii genome sequencing and assembly.</title>
        <authorList>
            <person name="Martins R.C.R."/>
            <person name="Perdigao-Neto L.V."/>
            <person name="Levin A.S.S."/>
            <person name="Costa S.F."/>
        </authorList>
    </citation>
    <scope>NUCLEOTIDE SEQUENCE [LARGE SCALE GENOMIC DNA]</scope>
    <source>
        <strain evidence="12 13">9035ralo</strain>
    </source>
</reference>
<dbReference type="NCBIfam" id="NF007956">
    <property type="entry name" value="PRK10675.1"/>
    <property type="match status" value="1"/>
</dbReference>
<name>A0A848NEX9_9BURK</name>
<dbReference type="PRINTS" id="PR01713">
    <property type="entry name" value="NUCEPIMERASE"/>
</dbReference>
<evidence type="ECO:0000256" key="6">
    <source>
        <dbReference type="ARBA" id="ARBA00018569"/>
    </source>
</evidence>
<keyword evidence="8" id="KW-0299">Galactose metabolism</keyword>
<dbReference type="RefSeq" id="WP_169536203.1">
    <property type="nucleotide sequence ID" value="NZ_JABBZE010000046.1"/>
</dbReference>
<feature type="domain" description="NAD-dependent epimerase/dehydratase" evidence="11">
    <location>
        <begin position="5"/>
        <end position="270"/>
    </location>
</feature>
<evidence type="ECO:0000256" key="9">
    <source>
        <dbReference type="ARBA" id="ARBA00023235"/>
    </source>
</evidence>
<comment type="pathway">
    <text evidence="3 10">Carbohydrate metabolism; galactose metabolism.</text>
</comment>
<evidence type="ECO:0000256" key="3">
    <source>
        <dbReference type="ARBA" id="ARBA00004947"/>
    </source>
</evidence>
<dbReference type="PANTHER" id="PTHR43725:SF47">
    <property type="entry name" value="UDP-GLUCOSE 4-EPIMERASE"/>
    <property type="match status" value="1"/>
</dbReference>